<evidence type="ECO:0000256" key="3">
    <source>
        <dbReference type="ARBA" id="ARBA00022553"/>
    </source>
</evidence>
<dbReference type="PRINTS" id="PR00344">
    <property type="entry name" value="BCTRLSENSOR"/>
</dbReference>
<dbReference type="InterPro" id="IPR036890">
    <property type="entry name" value="HATPase_C_sf"/>
</dbReference>
<protein>
    <recommendedName>
        <fullName evidence="2">histidine kinase</fullName>
        <ecNumber evidence="2">2.7.13.3</ecNumber>
    </recommendedName>
</protein>
<dbReference type="KEGG" id="dax:FDQ92_04630"/>
<keyword evidence="7" id="KW-0418">Kinase</keyword>
<feature type="transmembrane region" description="Helical" evidence="5">
    <location>
        <begin position="12"/>
        <end position="29"/>
    </location>
</feature>
<keyword evidence="8" id="KW-1185">Reference proteome</keyword>
<keyword evidence="4" id="KW-0175">Coiled coil</keyword>
<keyword evidence="5" id="KW-0472">Membrane</keyword>
<keyword evidence="5" id="KW-0812">Transmembrane</keyword>
<reference evidence="7 8" key="2">
    <citation type="submission" date="2019-05" db="EMBL/GenBank/DDBJ databases">
        <authorList>
            <person name="Suflita J.M."/>
            <person name="Marks C.R."/>
        </authorList>
    </citation>
    <scope>NUCLEOTIDE SEQUENCE [LARGE SCALE GENOMIC DNA]</scope>
    <source>
        <strain evidence="7 8">ALDC</strain>
    </source>
</reference>
<dbReference type="OrthoDB" id="9777714at2"/>
<comment type="catalytic activity">
    <reaction evidence="1">
        <text>ATP + protein L-histidine = ADP + protein N-phospho-L-histidine.</text>
        <dbReference type="EC" id="2.7.13.3"/>
    </reaction>
</comment>
<dbReference type="SMART" id="SM00387">
    <property type="entry name" value="HATPase_c"/>
    <property type="match status" value="1"/>
</dbReference>
<keyword evidence="3" id="KW-0597">Phosphoprotein</keyword>
<dbReference type="PANTHER" id="PTHR43065">
    <property type="entry name" value="SENSOR HISTIDINE KINASE"/>
    <property type="match status" value="1"/>
</dbReference>
<dbReference type="Pfam" id="PF02518">
    <property type="entry name" value="HATPase_c"/>
    <property type="match status" value="1"/>
</dbReference>
<evidence type="ECO:0000256" key="2">
    <source>
        <dbReference type="ARBA" id="ARBA00012438"/>
    </source>
</evidence>
<dbReference type="EMBL" id="CP040098">
    <property type="protein sequence ID" value="QCQ21523.1"/>
    <property type="molecule type" value="Genomic_DNA"/>
</dbReference>
<feature type="transmembrane region" description="Helical" evidence="5">
    <location>
        <begin position="35"/>
        <end position="54"/>
    </location>
</feature>
<evidence type="ECO:0000313" key="7">
    <source>
        <dbReference type="EMBL" id="QCQ21523.1"/>
    </source>
</evidence>
<dbReference type="Pfam" id="PF00512">
    <property type="entry name" value="HisKA"/>
    <property type="match status" value="1"/>
</dbReference>
<dbReference type="Gene3D" id="1.10.287.130">
    <property type="match status" value="1"/>
</dbReference>
<evidence type="ECO:0000256" key="4">
    <source>
        <dbReference type="SAM" id="Coils"/>
    </source>
</evidence>
<dbReference type="GO" id="GO:0000155">
    <property type="term" value="F:phosphorelay sensor kinase activity"/>
    <property type="evidence" value="ECO:0007669"/>
    <property type="project" value="InterPro"/>
</dbReference>
<feature type="domain" description="Histidine kinase" evidence="6">
    <location>
        <begin position="86"/>
        <end position="303"/>
    </location>
</feature>
<feature type="coiled-coil region" evidence="4">
    <location>
        <begin position="50"/>
        <end position="77"/>
    </location>
</feature>
<dbReference type="Proteomes" id="UP000298602">
    <property type="component" value="Chromosome"/>
</dbReference>
<dbReference type="InterPro" id="IPR004358">
    <property type="entry name" value="Sig_transdc_His_kin-like_C"/>
</dbReference>
<dbReference type="AlphaFoldDB" id="A0A4P8L1P0"/>
<dbReference type="SUPFAM" id="SSF55874">
    <property type="entry name" value="ATPase domain of HSP90 chaperone/DNA topoisomerase II/histidine kinase"/>
    <property type="match status" value="1"/>
</dbReference>
<dbReference type="InterPro" id="IPR036097">
    <property type="entry name" value="HisK_dim/P_sf"/>
</dbReference>
<dbReference type="InterPro" id="IPR005467">
    <property type="entry name" value="His_kinase_dom"/>
</dbReference>
<keyword evidence="5" id="KW-1133">Transmembrane helix</keyword>
<evidence type="ECO:0000259" key="6">
    <source>
        <dbReference type="PROSITE" id="PS50109"/>
    </source>
</evidence>
<evidence type="ECO:0000313" key="8">
    <source>
        <dbReference type="Proteomes" id="UP000298602"/>
    </source>
</evidence>
<dbReference type="CDD" id="cd00082">
    <property type="entry name" value="HisKA"/>
    <property type="match status" value="1"/>
</dbReference>
<reference evidence="7 8" key="1">
    <citation type="submission" date="2019-05" db="EMBL/GenBank/DDBJ databases">
        <title>The Complete Genome Sequence of the n-alkane-degrading Desulfoglaeba alkanexedens ALDC reveals multiple alkylsuccinate synthase gene clusters.</title>
        <authorList>
            <person name="Callaghan A.V."/>
            <person name="Davidova I.A."/>
            <person name="Duncan K.E."/>
            <person name="Morris B."/>
            <person name="McInerney M.J."/>
        </authorList>
    </citation>
    <scope>NUCLEOTIDE SEQUENCE [LARGE SCALE GENOMIC DNA]</scope>
    <source>
        <strain evidence="7 8">ALDC</strain>
    </source>
</reference>
<dbReference type="InterPro" id="IPR003661">
    <property type="entry name" value="HisK_dim/P_dom"/>
</dbReference>
<dbReference type="Gene3D" id="3.30.565.10">
    <property type="entry name" value="Histidine kinase-like ATPase, C-terminal domain"/>
    <property type="match status" value="1"/>
</dbReference>
<accession>A0A4P8L1P0</accession>
<evidence type="ECO:0000256" key="1">
    <source>
        <dbReference type="ARBA" id="ARBA00000085"/>
    </source>
</evidence>
<sequence>MNESGFAKNRASNYAVSILLFLAAAWGVVSGRRLWAIAAAALGGLSAYSVGTLLRRIESAEKQRKSLDQQLLQAQKLAAIGELSAGIAHEINNPLAIMTQELEWIRHLMASEESLKSSGFEELKDSLNEIARQVERCKEVTHKLLGFARKMDPVIQPVDINRLIEEMACLVEKEARLRKITLIRRYREDLPPIRTDPPLVRQVVLNLLNNAMHSIGEDGSISLETRLMGDHVELVVSDTGCGIPEELQSRIFDPFFTTKPPGKGTGLGLSICHGIVQRLGGRIEVESRPGEGTSFYVILPVREEE</sequence>
<proteinExistence type="predicted"/>
<dbReference type="EC" id="2.7.13.3" evidence="2"/>
<gene>
    <name evidence="7" type="ORF">FDQ92_04630</name>
</gene>
<dbReference type="PROSITE" id="PS50109">
    <property type="entry name" value="HIS_KIN"/>
    <property type="match status" value="1"/>
</dbReference>
<organism evidence="7 8">
    <name type="scientific">Desulfoglaeba alkanexedens ALDC</name>
    <dbReference type="NCBI Taxonomy" id="980445"/>
    <lineage>
        <taxon>Bacteria</taxon>
        <taxon>Pseudomonadati</taxon>
        <taxon>Thermodesulfobacteriota</taxon>
        <taxon>Syntrophobacteria</taxon>
        <taxon>Syntrophobacterales</taxon>
        <taxon>Syntrophobacteraceae</taxon>
        <taxon>Desulfoglaeba</taxon>
    </lineage>
</organism>
<keyword evidence="7" id="KW-0808">Transferase</keyword>
<dbReference type="InterPro" id="IPR003594">
    <property type="entry name" value="HATPase_dom"/>
</dbReference>
<evidence type="ECO:0000256" key="5">
    <source>
        <dbReference type="SAM" id="Phobius"/>
    </source>
</evidence>
<name>A0A4P8L1P0_9BACT</name>
<dbReference type="PANTHER" id="PTHR43065:SF42">
    <property type="entry name" value="TWO-COMPONENT SENSOR PPRA"/>
    <property type="match status" value="1"/>
</dbReference>
<dbReference type="RefSeq" id="WP_137423494.1">
    <property type="nucleotide sequence ID" value="NZ_CP040098.1"/>
</dbReference>
<dbReference type="SMART" id="SM00388">
    <property type="entry name" value="HisKA"/>
    <property type="match status" value="1"/>
</dbReference>
<dbReference type="SUPFAM" id="SSF47384">
    <property type="entry name" value="Homodimeric domain of signal transducing histidine kinase"/>
    <property type="match status" value="1"/>
</dbReference>